<feature type="domain" description="Thioredoxin" evidence="1">
    <location>
        <begin position="34"/>
        <end position="196"/>
    </location>
</feature>
<reference evidence="2 3" key="1">
    <citation type="submission" date="2018-10" db="EMBL/GenBank/DDBJ databases">
        <title>Genomic Encyclopedia of Archaeal and Bacterial Type Strains, Phase II (KMG-II): from individual species to whole genera.</title>
        <authorList>
            <person name="Goeker M."/>
        </authorList>
    </citation>
    <scope>NUCLEOTIDE SEQUENCE [LARGE SCALE GENOMIC DNA]</scope>
    <source>
        <strain evidence="2 3">DSM 14954</strain>
    </source>
</reference>
<dbReference type="AlphaFoldDB" id="A0A660LGE6"/>
<accession>A0A660LGE6</accession>
<dbReference type="InterPro" id="IPR013766">
    <property type="entry name" value="Thioredoxin_domain"/>
</dbReference>
<sequence>MKRPGLLIVVFIGAALLFITFNTIVTESEGSKGLEAGDALPPFAMPLSTSSCRGRCDANVATGADQGAAGARPACEVRGPEVLNVCELREQGPFVLAFVFHPVDRCRAQLPVLERVAARHRDVRFRVVAVRADAEDARDLKSNLPVGYDHDGAVANEYAVVVCPTITYVGRDGRVVGSSVGSQSEAQLESWVRRLE</sequence>
<organism evidence="2 3">
    <name type="scientific">Solirubrobacter pauli</name>
    <dbReference type="NCBI Taxonomy" id="166793"/>
    <lineage>
        <taxon>Bacteria</taxon>
        <taxon>Bacillati</taxon>
        <taxon>Actinomycetota</taxon>
        <taxon>Thermoleophilia</taxon>
        <taxon>Solirubrobacterales</taxon>
        <taxon>Solirubrobacteraceae</taxon>
        <taxon>Solirubrobacter</taxon>
    </lineage>
</organism>
<dbReference type="RefSeq" id="WP_121252061.1">
    <property type="nucleotide sequence ID" value="NZ_RBIL01000001.1"/>
</dbReference>
<proteinExistence type="predicted"/>
<name>A0A660LGE6_9ACTN</name>
<dbReference type="SUPFAM" id="SSF52833">
    <property type="entry name" value="Thioredoxin-like"/>
    <property type="match status" value="1"/>
</dbReference>
<gene>
    <name evidence="2" type="ORF">C8N24_3570</name>
</gene>
<dbReference type="Proteomes" id="UP000278962">
    <property type="component" value="Unassembled WGS sequence"/>
</dbReference>
<dbReference type="Gene3D" id="3.40.30.10">
    <property type="entry name" value="Glutaredoxin"/>
    <property type="match status" value="1"/>
</dbReference>
<evidence type="ECO:0000313" key="3">
    <source>
        <dbReference type="Proteomes" id="UP000278962"/>
    </source>
</evidence>
<dbReference type="OrthoDB" id="5243587at2"/>
<comment type="caution">
    <text evidence="2">The sequence shown here is derived from an EMBL/GenBank/DDBJ whole genome shotgun (WGS) entry which is preliminary data.</text>
</comment>
<evidence type="ECO:0000259" key="1">
    <source>
        <dbReference type="PROSITE" id="PS51352"/>
    </source>
</evidence>
<evidence type="ECO:0000313" key="2">
    <source>
        <dbReference type="EMBL" id="RKQ93699.1"/>
    </source>
</evidence>
<dbReference type="PROSITE" id="PS51352">
    <property type="entry name" value="THIOREDOXIN_2"/>
    <property type="match status" value="1"/>
</dbReference>
<dbReference type="InterPro" id="IPR036249">
    <property type="entry name" value="Thioredoxin-like_sf"/>
</dbReference>
<dbReference type="EMBL" id="RBIL01000001">
    <property type="protein sequence ID" value="RKQ93699.1"/>
    <property type="molecule type" value="Genomic_DNA"/>
</dbReference>
<keyword evidence="3" id="KW-1185">Reference proteome</keyword>
<dbReference type="CDD" id="cd02966">
    <property type="entry name" value="TlpA_like_family"/>
    <property type="match status" value="1"/>
</dbReference>
<protein>
    <submittedName>
        <fullName evidence="2">AhpC/TSA family protein</fullName>
    </submittedName>
</protein>